<dbReference type="AlphaFoldDB" id="A0A4Q5N0I0"/>
<protein>
    <submittedName>
        <fullName evidence="2">Uncharacterized protein</fullName>
    </submittedName>
</protein>
<sequence>MVHRAVVRPRQRPRPAPRRRRARRPRPSRGPRPPSSSCPRPTRKPPSSAVTAAWPASRASGPRDTPRRITATRSRT</sequence>
<proteinExistence type="predicted"/>
<feature type="region of interest" description="Disordered" evidence="1">
    <location>
        <begin position="1"/>
        <end position="76"/>
    </location>
</feature>
<name>A0A4Q5N0I0_9MICO</name>
<feature type="compositionally biased region" description="Basic residues" evidence="1">
    <location>
        <begin position="1"/>
        <end position="29"/>
    </location>
</feature>
<comment type="caution">
    <text evidence="2">The sequence shown here is derived from an EMBL/GenBank/DDBJ whole genome shotgun (WGS) entry which is preliminary data.</text>
</comment>
<evidence type="ECO:0000256" key="1">
    <source>
        <dbReference type="SAM" id="MobiDB-lite"/>
    </source>
</evidence>
<evidence type="ECO:0000313" key="3">
    <source>
        <dbReference type="Proteomes" id="UP000293764"/>
    </source>
</evidence>
<accession>A0A4Q5N0I0</accession>
<reference evidence="2 3" key="1">
    <citation type="submission" date="2019-01" db="EMBL/GenBank/DDBJ databases">
        <title>Novel species of Cellulomonas.</title>
        <authorList>
            <person name="Liu Q."/>
            <person name="Xin Y.-H."/>
        </authorList>
    </citation>
    <scope>NUCLEOTIDE SEQUENCE [LARGE SCALE GENOMIC DNA]</scope>
    <source>
        <strain evidence="2 3">HLT2-17</strain>
    </source>
</reference>
<organism evidence="2 3">
    <name type="scientific">Pengzhenrongella frigida</name>
    <dbReference type="NCBI Taxonomy" id="1259133"/>
    <lineage>
        <taxon>Bacteria</taxon>
        <taxon>Bacillati</taxon>
        <taxon>Actinomycetota</taxon>
        <taxon>Actinomycetes</taxon>
        <taxon>Micrococcales</taxon>
        <taxon>Pengzhenrongella</taxon>
    </lineage>
</organism>
<gene>
    <name evidence="2" type="ORF">EUA98_08045</name>
</gene>
<keyword evidence="3" id="KW-1185">Reference proteome</keyword>
<dbReference type="EMBL" id="SDWW01000015">
    <property type="protein sequence ID" value="RYV51526.1"/>
    <property type="molecule type" value="Genomic_DNA"/>
</dbReference>
<evidence type="ECO:0000313" key="2">
    <source>
        <dbReference type="EMBL" id="RYV51526.1"/>
    </source>
</evidence>
<feature type="compositionally biased region" description="Low complexity" evidence="1">
    <location>
        <begin position="37"/>
        <end position="48"/>
    </location>
</feature>
<dbReference type="Proteomes" id="UP000293764">
    <property type="component" value="Unassembled WGS sequence"/>
</dbReference>